<dbReference type="EMBL" id="KB469296">
    <property type="protein sequence ID" value="EPQ60448.1"/>
    <property type="molecule type" value="Genomic_DNA"/>
</dbReference>
<name>S7QLW9_GLOTA</name>
<dbReference type="HOGENOM" id="CLU_2441063_0_0_1"/>
<evidence type="ECO:0000256" key="1">
    <source>
        <dbReference type="SAM" id="MobiDB-lite"/>
    </source>
</evidence>
<dbReference type="GeneID" id="19298963"/>
<keyword evidence="3" id="KW-1185">Reference proteome</keyword>
<feature type="compositionally biased region" description="Polar residues" evidence="1">
    <location>
        <begin position="1"/>
        <end position="26"/>
    </location>
</feature>
<dbReference type="RefSeq" id="XP_007860854.1">
    <property type="nucleotide sequence ID" value="XM_007862663.1"/>
</dbReference>
<organism evidence="2 3">
    <name type="scientific">Gloeophyllum trabeum (strain ATCC 11539 / FP-39264 / Madison 617)</name>
    <name type="common">Brown rot fungus</name>
    <dbReference type="NCBI Taxonomy" id="670483"/>
    <lineage>
        <taxon>Eukaryota</taxon>
        <taxon>Fungi</taxon>
        <taxon>Dikarya</taxon>
        <taxon>Basidiomycota</taxon>
        <taxon>Agaricomycotina</taxon>
        <taxon>Agaricomycetes</taxon>
        <taxon>Gloeophyllales</taxon>
        <taxon>Gloeophyllaceae</taxon>
        <taxon>Gloeophyllum</taxon>
    </lineage>
</organism>
<sequence>MAQKAKNTNATTQRPVAQTSRPSATATGPAGSVSKRNLWQSWMVLPPQTRLRISAAVCAASLVGLFISDGLEYAMPAKEEPATKPSSAPS</sequence>
<protein>
    <submittedName>
        <fullName evidence="2">Uncharacterized protein</fullName>
    </submittedName>
</protein>
<dbReference type="OrthoDB" id="2555959at2759"/>
<proteinExistence type="predicted"/>
<evidence type="ECO:0000313" key="2">
    <source>
        <dbReference type="EMBL" id="EPQ60448.1"/>
    </source>
</evidence>
<dbReference type="eggNOG" id="ENOG502R17V">
    <property type="taxonomic scope" value="Eukaryota"/>
</dbReference>
<dbReference type="AlphaFoldDB" id="S7QLW9"/>
<evidence type="ECO:0000313" key="3">
    <source>
        <dbReference type="Proteomes" id="UP000030669"/>
    </source>
</evidence>
<feature type="region of interest" description="Disordered" evidence="1">
    <location>
        <begin position="1"/>
        <end position="32"/>
    </location>
</feature>
<gene>
    <name evidence="2" type="ORF">GLOTRDRAFT_108961</name>
</gene>
<dbReference type="Proteomes" id="UP000030669">
    <property type="component" value="Unassembled WGS sequence"/>
</dbReference>
<reference evidence="2 3" key="1">
    <citation type="journal article" date="2012" name="Science">
        <title>The Paleozoic origin of enzymatic lignin decomposition reconstructed from 31 fungal genomes.</title>
        <authorList>
            <person name="Floudas D."/>
            <person name="Binder M."/>
            <person name="Riley R."/>
            <person name="Barry K."/>
            <person name="Blanchette R.A."/>
            <person name="Henrissat B."/>
            <person name="Martinez A.T."/>
            <person name="Otillar R."/>
            <person name="Spatafora J.W."/>
            <person name="Yadav J.S."/>
            <person name="Aerts A."/>
            <person name="Benoit I."/>
            <person name="Boyd A."/>
            <person name="Carlson A."/>
            <person name="Copeland A."/>
            <person name="Coutinho P.M."/>
            <person name="de Vries R.P."/>
            <person name="Ferreira P."/>
            <person name="Findley K."/>
            <person name="Foster B."/>
            <person name="Gaskell J."/>
            <person name="Glotzer D."/>
            <person name="Gorecki P."/>
            <person name="Heitman J."/>
            <person name="Hesse C."/>
            <person name="Hori C."/>
            <person name="Igarashi K."/>
            <person name="Jurgens J.A."/>
            <person name="Kallen N."/>
            <person name="Kersten P."/>
            <person name="Kohler A."/>
            <person name="Kuees U."/>
            <person name="Kumar T.K.A."/>
            <person name="Kuo A."/>
            <person name="LaButti K."/>
            <person name="Larrondo L.F."/>
            <person name="Lindquist E."/>
            <person name="Ling A."/>
            <person name="Lombard V."/>
            <person name="Lucas S."/>
            <person name="Lundell T."/>
            <person name="Martin R."/>
            <person name="McLaughlin D.J."/>
            <person name="Morgenstern I."/>
            <person name="Morin E."/>
            <person name="Murat C."/>
            <person name="Nagy L.G."/>
            <person name="Nolan M."/>
            <person name="Ohm R.A."/>
            <person name="Patyshakuliyeva A."/>
            <person name="Rokas A."/>
            <person name="Ruiz-Duenas F.J."/>
            <person name="Sabat G."/>
            <person name="Salamov A."/>
            <person name="Samejima M."/>
            <person name="Schmutz J."/>
            <person name="Slot J.C."/>
            <person name="St John F."/>
            <person name="Stenlid J."/>
            <person name="Sun H."/>
            <person name="Sun S."/>
            <person name="Syed K."/>
            <person name="Tsang A."/>
            <person name="Wiebenga A."/>
            <person name="Young D."/>
            <person name="Pisabarro A."/>
            <person name="Eastwood D.C."/>
            <person name="Martin F."/>
            <person name="Cullen D."/>
            <person name="Grigoriev I.V."/>
            <person name="Hibbett D.S."/>
        </authorList>
    </citation>
    <scope>NUCLEOTIDE SEQUENCE [LARGE SCALE GENOMIC DNA]</scope>
    <source>
        <strain evidence="2 3">ATCC 11539</strain>
    </source>
</reference>
<accession>S7QLW9</accession>
<dbReference type="OMA" id="IWDSWAV"/>
<dbReference type="KEGG" id="gtr:GLOTRDRAFT_108961"/>